<dbReference type="EMBL" id="MN956836">
    <property type="protein sequence ID" value="QTX14313.1"/>
    <property type="molecule type" value="Genomic_DNA"/>
</dbReference>
<name>A0A8B0SPY6_KLEPN</name>
<reference evidence="1" key="1">
    <citation type="submission" date="2020-01" db="EMBL/GenBank/DDBJ databases">
        <authorList>
            <person name="Qin S."/>
        </authorList>
    </citation>
    <scope>NUCLEOTIDE SEQUENCE</scope>
    <source>
        <strain evidence="1">CVir17-16-YZ6g</strain>
        <plasmid evidence="1">p17-15-vir-like</plasmid>
    </source>
</reference>
<sequence>MNDRAHMPSVLIFFSEKLYGFFKDKICCNNYQQPHSRGLISVTARQYVNSSQKNSTNRTKRHRSERYFFWYDPMKPDTKFDKPGKISLYGYGLGAEIC</sequence>
<proteinExistence type="predicted"/>
<organism evidence="1">
    <name type="scientific">Klebsiella pneumoniae</name>
    <dbReference type="NCBI Taxonomy" id="573"/>
    <lineage>
        <taxon>Bacteria</taxon>
        <taxon>Pseudomonadati</taxon>
        <taxon>Pseudomonadota</taxon>
        <taxon>Gammaproteobacteria</taxon>
        <taxon>Enterobacterales</taxon>
        <taxon>Enterobacteriaceae</taxon>
        <taxon>Klebsiella/Raoultella group</taxon>
        <taxon>Klebsiella</taxon>
        <taxon>Klebsiella pneumoniae complex</taxon>
    </lineage>
</organism>
<protein>
    <submittedName>
        <fullName evidence="1">Cobalt/zinc/cadmium efflux RND transporter, membrane fusion protein, CzcB family</fullName>
    </submittedName>
</protein>
<evidence type="ECO:0000313" key="1">
    <source>
        <dbReference type="EMBL" id="QTX14313.1"/>
    </source>
</evidence>
<keyword evidence="1" id="KW-0614">Plasmid</keyword>
<geneLocation type="plasmid" evidence="1">
    <name>p17-15-vir-like</name>
</geneLocation>
<dbReference type="AlphaFoldDB" id="A0A8B0SPY6"/>
<accession>A0A8B0SPY6</accession>